<protein>
    <submittedName>
        <fullName evidence="1">Aldose epimerase</fullName>
    </submittedName>
</protein>
<dbReference type="Proteomes" id="UP000297938">
    <property type="component" value="Unassembled WGS sequence"/>
</dbReference>
<dbReference type="PANTHER" id="PTHR11122:SF13">
    <property type="entry name" value="GLUCOSE-6-PHOSPHATE 1-EPIMERASE"/>
    <property type="match status" value="1"/>
</dbReference>
<dbReference type="InterPro" id="IPR014718">
    <property type="entry name" value="GH-type_carb-bd"/>
</dbReference>
<dbReference type="InterPro" id="IPR011013">
    <property type="entry name" value="Gal_mutarotase_sf_dom"/>
</dbReference>
<dbReference type="Gene3D" id="2.70.98.10">
    <property type="match status" value="1"/>
</dbReference>
<comment type="caution">
    <text evidence="1">The sequence shown here is derived from an EMBL/GenBank/DDBJ whole genome shotgun (WGS) entry which is preliminary data.</text>
</comment>
<proteinExistence type="predicted"/>
<reference evidence="1 2" key="1">
    <citation type="journal article" date="2018" name="Int. J. Food Microbiol.">
        <title>Growth of Carnobacterium spp. isolated from chilled vacuum-packaged meat under relevant acidic conditions.</title>
        <authorList>
            <person name="Zhang P."/>
            <person name="Badoni M."/>
            <person name="Ganzle M."/>
            <person name="Yang X."/>
        </authorList>
    </citation>
    <scope>NUCLEOTIDE SEQUENCE [LARGE SCALE GENOMIC DNA]</scope>
    <source>
        <strain evidence="1 2">B2</strain>
    </source>
</reference>
<dbReference type="CDD" id="cd09024">
    <property type="entry name" value="Aldose_epim_lacX"/>
    <property type="match status" value="1"/>
</dbReference>
<dbReference type="GO" id="GO:0030246">
    <property type="term" value="F:carbohydrate binding"/>
    <property type="evidence" value="ECO:0007669"/>
    <property type="project" value="InterPro"/>
</dbReference>
<dbReference type="PANTHER" id="PTHR11122">
    <property type="entry name" value="APOSPORY-ASSOCIATED PROTEIN C-RELATED"/>
    <property type="match status" value="1"/>
</dbReference>
<evidence type="ECO:0000313" key="1">
    <source>
        <dbReference type="EMBL" id="TFJ25261.1"/>
    </source>
</evidence>
<dbReference type="Pfam" id="PF01263">
    <property type="entry name" value="Aldose_epim"/>
    <property type="match status" value="1"/>
</dbReference>
<name>A0A5F0MSX7_CARDV</name>
<dbReference type="InterPro" id="IPR037481">
    <property type="entry name" value="LacX"/>
</dbReference>
<accession>A0A5F0MSX7</accession>
<dbReference type="AlphaFoldDB" id="A0A5F0MSX7"/>
<sequence>MMIKLENETLTVTILTKGAELTSIKRKDNKIEYLWQADPKYWGRHAPVLFPFVGRLKEDRYEVDGKTYPMGQHGFARDCEFEIMHQTASTVTLKLSDSPSTKERYPYAFHLLITYTLADNTVTTAYRVENPASDKSLYFSIGAHPGFNIPLTTDTIFEDYYFSFSPRKTRTTIPLSGAYLNTPCKTLAQTNTDIALTRSLFDNDAMIYETKGENIFTIKSEKTEHSVAVRFVDFPYVGIWSPPQTDAPFVCIEPWFGIADDMNATGKIEEKLGMQTLAPQKSFEAAFEITVN</sequence>
<dbReference type="InterPro" id="IPR008183">
    <property type="entry name" value="Aldose_1/G6P_1-epimerase"/>
</dbReference>
<gene>
    <name evidence="1" type="ORF">CKN69_10195</name>
</gene>
<dbReference type="GO" id="GO:0016853">
    <property type="term" value="F:isomerase activity"/>
    <property type="evidence" value="ECO:0007669"/>
    <property type="project" value="InterPro"/>
</dbReference>
<dbReference type="GO" id="GO:0005975">
    <property type="term" value="P:carbohydrate metabolic process"/>
    <property type="evidence" value="ECO:0007669"/>
    <property type="project" value="InterPro"/>
</dbReference>
<organism evidence="1 2">
    <name type="scientific">Carnobacterium divergens</name>
    <name type="common">Lactobacillus divergens</name>
    <dbReference type="NCBI Taxonomy" id="2748"/>
    <lineage>
        <taxon>Bacteria</taxon>
        <taxon>Bacillati</taxon>
        <taxon>Bacillota</taxon>
        <taxon>Bacilli</taxon>
        <taxon>Lactobacillales</taxon>
        <taxon>Carnobacteriaceae</taxon>
        <taxon>Carnobacterium</taxon>
    </lineage>
</organism>
<dbReference type="RefSeq" id="WP_109842361.1">
    <property type="nucleotide sequence ID" value="NZ_CBCPJQ010000001.1"/>
</dbReference>
<evidence type="ECO:0000313" key="2">
    <source>
        <dbReference type="Proteomes" id="UP000297938"/>
    </source>
</evidence>
<dbReference type="SUPFAM" id="SSF74650">
    <property type="entry name" value="Galactose mutarotase-like"/>
    <property type="match status" value="1"/>
</dbReference>
<dbReference type="EMBL" id="NRPP01000017">
    <property type="protein sequence ID" value="TFJ25261.1"/>
    <property type="molecule type" value="Genomic_DNA"/>
</dbReference>